<comment type="caution">
    <text evidence="1">The sequence shown here is derived from an EMBL/GenBank/DDBJ whole genome shotgun (WGS) entry which is preliminary data.</text>
</comment>
<protein>
    <submittedName>
        <fullName evidence="1">Uncharacterized protein</fullName>
    </submittedName>
</protein>
<dbReference type="EMBL" id="VXIV02002285">
    <property type="protein sequence ID" value="KAF6026393.1"/>
    <property type="molecule type" value="Genomic_DNA"/>
</dbReference>
<dbReference type="AlphaFoldDB" id="A0A7J7JKN1"/>
<evidence type="ECO:0000313" key="2">
    <source>
        <dbReference type="Proteomes" id="UP000593567"/>
    </source>
</evidence>
<proteinExistence type="predicted"/>
<sequence length="74" mass="8558">MHFYFFGDDRLNKKQGLRLETYQLVINQSFLTPELRSQYYGMGLSICLSSTLVGRSAQSTKTEIISYNLCRLVL</sequence>
<evidence type="ECO:0000313" key="1">
    <source>
        <dbReference type="EMBL" id="KAF6026393.1"/>
    </source>
</evidence>
<organism evidence="1 2">
    <name type="scientific">Bugula neritina</name>
    <name type="common">Brown bryozoan</name>
    <name type="synonym">Sertularia neritina</name>
    <dbReference type="NCBI Taxonomy" id="10212"/>
    <lineage>
        <taxon>Eukaryota</taxon>
        <taxon>Metazoa</taxon>
        <taxon>Spiralia</taxon>
        <taxon>Lophotrochozoa</taxon>
        <taxon>Bryozoa</taxon>
        <taxon>Gymnolaemata</taxon>
        <taxon>Cheilostomatida</taxon>
        <taxon>Flustrina</taxon>
        <taxon>Buguloidea</taxon>
        <taxon>Bugulidae</taxon>
        <taxon>Bugula</taxon>
    </lineage>
</organism>
<reference evidence="1" key="1">
    <citation type="submission" date="2020-06" db="EMBL/GenBank/DDBJ databases">
        <title>Draft genome of Bugula neritina, a colonial animal packing powerful symbionts and potential medicines.</title>
        <authorList>
            <person name="Rayko M."/>
        </authorList>
    </citation>
    <scope>NUCLEOTIDE SEQUENCE [LARGE SCALE GENOMIC DNA]</scope>
    <source>
        <strain evidence="1">Kwan_BN1</strain>
    </source>
</reference>
<accession>A0A7J7JKN1</accession>
<name>A0A7J7JKN1_BUGNE</name>
<gene>
    <name evidence="1" type="ORF">EB796_015281</name>
</gene>
<keyword evidence="2" id="KW-1185">Reference proteome</keyword>
<dbReference type="Proteomes" id="UP000593567">
    <property type="component" value="Unassembled WGS sequence"/>
</dbReference>